<keyword evidence="2" id="KW-1185">Reference proteome</keyword>
<proteinExistence type="predicted"/>
<name>A0ABP8KSN8_9BACT</name>
<dbReference type="EMBL" id="BAABHB010000011">
    <property type="protein sequence ID" value="GAA4413938.1"/>
    <property type="molecule type" value="Genomic_DNA"/>
</dbReference>
<sequence>MQGSLKKAYSGYCRQLSTWDPWLDDFNPDLFPVNGQAGNRNMGGMRAIAGGHYDAYH</sequence>
<reference evidence="2" key="1">
    <citation type="journal article" date="2019" name="Int. J. Syst. Evol. Microbiol.">
        <title>The Global Catalogue of Microorganisms (GCM) 10K type strain sequencing project: providing services to taxonomists for standard genome sequencing and annotation.</title>
        <authorList>
            <consortium name="The Broad Institute Genomics Platform"/>
            <consortium name="The Broad Institute Genome Sequencing Center for Infectious Disease"/>
            <person name="Wu L."/>
            <person name="Ma J."/>
        </authorList>
    </citation>
    <scope>NUCLEOTIDE SEQUENCE [LARGE SCALE GENOMIC DNA]</scope>
    <source>
        <strain evidence="2">JCM 17925</strain>
    </source>
</reference>
<organism evidence="1 2">
    <name type="scientific">Nibrella viscosa</name>
    <dbReference type="NCBI Taxonomy" id="1084524"/>
    <lineage>
        <taxon>Bacteria</taxon>
        <taxon>Pseudomonadati</taxon>
        <taxon>Bacteroidota</taxon>
        <taxon>Cytophagia</taxon>
        <taxon>Cytophagales</taxon>
        <taxon>Spirosomataceae</taxon>
        <taxon>Nibrella</taxon>
    </lineage>
</organism>
<protein>
    <submittedName>
        <fullName evidence="1">Uncharacterized protein</fullName>
    </submittedName>
</protein>
<dbReference type="Proteomes" id="UP001500936">
    <property type="component" value="Unassembled WGS sequence"/>
</dbReference>
<accession>A0ABP8KSN8</accession>
<evidence type="ECO:0000313" key="2">
    <source>
        <dbReference type="Proteomes" id="UP001500936"/>
    </source>
</evidence>
<evidence type="ECO:0000313" key="1">
    <source>
        <dbReference type="EMBL" id="GAA4413938.1"/>
    </source>
</evidence>
<gene>
    <name evidence="1" type="ORF">GCM10023187_42780</name>
</gene>
<comment type="caution">
    <text evidence="1">The sequence shown here is derived from an EMBL/GenBank/DDBJ whole genome shotgun (WGS) entry which is preliminary data.</text>
</comment>
<dbReference type="RefSeq" id="WP_345270029.1">
    <property type="nucleotide sequence ID" value="NZ_BAABHB010000011.1"/>
</dbReference>